<accession>A0A9X2T148</accession>
<dbReference type="RefSeq" id="WP_258422211.1">
    <property type="nucleotide sequence ID" value="NZ_JANAEZ010000007.1"/>
</dbReference>
<evidence type="ECO:0000256" key="1">
    <source>
        <dbReference type="SAM" id="Phobius"/>
    </source>
</evidence>
<feature type="transmembrane region" description="Helical" evidence="1">
    <location>
        <begin position="12"/>
        <end position="29"/>
    </location>
</feature>
<evidence type="ECO:0000313" key="3">
    <source>
        <dbReference type="Proteomes" id="UP001142175"/>
    </source>
</evidence>
<protein>
    <submittedName>
        <fullName evidence="2">Magnesium citrate secondary transporter</fullName>
    </submittedName>
</protein>
<keyword evidence="1" id="KW-1133">Transmembrane helix</keyword>
<organism evidence="2 3">
    <name type="scientific">Aquiflexum gelatinilyticum</name>
    <dbReference type="NCBI Taxonomy" id="2961943"/>
    <lineage>
        <taxon>Bacteria</taxon>
        <taxon>Pseudomonadati</taxon>
        <taxon>Bacteroidota</taxon>
        <taxon>Cytophagia</taxon>
        <taxon>Cytophagales</taxon>
        <taxon>Cyclobacteriaceae</taxon>
        <taxon>Aquiflexum</taxon>
    </lineage>
</organism>
<keyword evidence="1" id="KW-0472">Membrane</keyword>
<comment type="caution">
    <text evidence="2">The sequence shown here is derived from an EMBL/GenBank/DDBJ whole genome shotgun (WGS) entry which is preliminary data.</text>
</comment>
<feature type="transmembrane region" description="Helical" evidence="1">
    <location>
        <begin position="109"/>
        <end position="126"/>
    </location>
</feature>
<keyword evidence="3" id="KW-1185">Reference proteome</keyword>
<proteinExistence type="predicted"/>
<feature type="transmembrane region" description="Helical" evidence="1">
    <location>
        <begin position="49"/>
        <end position="66"/>
    </location>
</feature>
<reference evidence="2" key="1">
    <citation type="submission" date="2022-08" db="EMBL/GenBank/DDBJ databases">
        <authorList>
            <person name="Zhang D."/>
        </authorList>
    </citation>
    <scope>NUCLEOTIDE SEQUENCE</scope>
    <source>
        <strain evidence="2">XJ19-11</strain>
    </source>
</reference>
<keyword evidence="1" id="KW-0812">Transmembrane</keyword>
<sequence>MADRHDAGLMAIFKNPFFIIPCIVFWINQYLEKKQNLFIPYVHAYLDDLMAMPVVLGITLQVFRWIHPMKQSFVFTKFQVFIGWAYFSLLFEFVLPICSDIYKADIFDVVFYGIGAVVFFNFINVSKEKI</sequence>
<evidence type="ECO:0000313" key="2">
    <source>
        <dbReference type="EMBL" id="MCR9014330.1"/>
    </source>
</evidence>
<dbReference type="Proteomes" id="UP001142175">
    <property type="component" value="Unassembled WGS sequence"/>
</dbReference>
<dbReference type="AlphaFoldDB" id="A0A9X2T148"/>
<dbReference type="EMBL" id="JANSUY010000002">
    <property type="protein sequence ID" value="MCR9014330.1"/>
    <property type="molecule type" value="Genomic_DNA"/>
</dbReference>
<feature type="transmembrane region" description="Helical" evidence="1">
    <location>
        <begin position="78"/>
        <end position="97"/>
    </location>
</feature>
<gene>
    <name evidence="2" type="ORF">NU887_04740</name>
</gene>
<name>A0A9X2T148_9BACT</name>